<dbReference type="RefSeq" id="WP_188610099.1">
    <property type="nucleotide sequence ID" value="NZ_BMGG01000005.1"/>
</dbReference>
<comment type="caution">
    <text evidence="1">The sequence shown here is derived from an EMBL/GenBank/DDBJ whole genome shotgun (WGS) entry which is preliminary data.</text>
</comment>
<protein>
    <submittedName>
        <fullName evidence="1">Uncharacterized protein</fullName>
    </submittedName>
</protein>
<gene>
    <name evidence="1" type="ORF">GCM10010994_31250</name>
</gene>
<reference evidence="1" key="2">
    <citation type="submission" date="2020-09" db="EMBL/GenBank/DDBJ databases">
        <authorList>
            <person name="Sun Q."/>
            <person name="Zhou Y."/>
        </authorList>
    </citation>
    <scope>NUCLEOTIDE SEQUENCE</scope>
    <source>
        <strain evidence="1">CGMCC 1.12919</strain>
    </source>
</reference>
<evidence type="ECO:0000313" key="2">
    <source>
        <dbReference type="Proteomes" id="UP000637002"/>
    </source>
</evidence>
<accession>A0A916XFX9</accession>
<organism evidence="1 2">
    <name type="scientific">Chelatococcus reniformis</name>
    <dbReference type="NCBI Taxonomy" id="1494448"/>
    <lineage>
        <taxon>Bacteria</taxon>
        <taxon>Pseudomonadati</taxon>
        <taxon>Pseudomonadota</taxon>
        <taxon>Alphaproteobacteria</taxon>
        <taxon>Hyphomicrobiales</taxon>
        <taxon>Chelatococcaceae</taxon>
        <taxon>Chelatococcus</taxon>
    </lineage>
</organism>
<keyword evidence="2" id="KW-1185">Reference proteome</keyword>
<dbReference type="AlphaFoldDB" id="A0A916XFX9"/>
<proteinExistence type="predicted"/>
<evidence type="ECO:0000313" key="1">
    <source>
        <dbReference type="EMBL" id="GGC70467.1"/>
    </source>
</evidence>
<dbReference type="Proteomes" id="UP000637002">
    <property type="component" value="Unassembled WGS sequence"/>
</dbReference>
<reference evidence="1" key="1">
    <citation type="journal article" date="2014" name="Int. J. Syst. Evol. Microbiol.">
        <title>Complete genome sequence of Corynebacterium casei LMG S-19264T (=DSM 44701T), isolated from a smear-ripened cheese.</title>
        <authorList>
            <consortium name="US DOE Joint Genome Institute (JGI-PGF)"/>
            <person name="Walter F."/>
            <person name="Albersmeier A."/>
            <person name="Kalinowski J."/>
            <person name="Ruckert C."/>
        </authorList>
    </citation>
    <scope>NUCLEOTIDE SEQUENCE</scope>
    <source>
        <strain evidence="1">CGMCC 1.12919</strain>
    </source>
</reference>
<sequence length="55" mass="6069">MAEALFLAATSAAILFIFGLAALDYAAVLRARRKAAGGPQLPRIYRPIIRRREKL</sequence>
<dbReference type="EMBL" id="BMGG01000005">
    <property type="protein sequence ID" value="GGC70467.1"/>
    <property type="molecule type" value="Genomic_DNA"/>
</dbReference>
<name>A0A916XFX9_9HYPH</name>